<dbReference type="Proteomes" id="UP000807115">
    <property type="component" value="Chromosome 10"/>
</dbReference>
<reference evidence="1" key="1">
    <citation type="journal article" date="2019" name="BMC Genomics">
        <title>A new reference genome for Sorghum bicolor reveals high levels of sequence similarity between sweet and grain genotypes: implications for the genetics of sugar metabolism.</title>
        <authorList>
            <person name="Cooper E.A."/>
            <person name="Brenton Z.W."/>
            <person name="Flinn B.S."/>
            <person name="Jenkins J."/>
            <person name="Shu S."/>
            <person name="Flowers D."/>
            <person name="Luo F."/>
            <person name="Wang Y."/>
            <person name="Xia P."/>
            <person name="Barry K."/>
            <person name="Daum C."/>
            <person name="Lipzen A."/>
            <person name="Yoshinaga Y."/>
            <person name="Schmutz J."/>
            <person name="Saski C."/>
            <person name="Vermerris W."/>
            <person name="Kresovich S."/>
        </authorList>
    </citation>
    <scope>NUCLEOTIDE SEQUENCE</scope>
</reference>
<proteinExistence type="predicted"/>
<dbReference type="AlphaFoldDB" id="A0A921Q8T5"/>
<accession>A0A921Q8T5</accession>
<name>A0A921Q8T5_SORBI</name>
<comment type="caution">
    <text evidence="1">The sequence shown here is derived from an EMBL/GenBank/DDBJ whole genome shotgun (WGS) entry which is preliminary data.</text>
</comment>
<gene>
    <name evidence="1" type="ORF">BDA96_10G353400</name>
</gene>
<evidence type="ECO:0000313" key="2">
    <source>
        <dbReference type="Proteomes" id="UP000807115"/>
    </source>
</evidence>
<evidence type="ECO:0000313" key="1">
    <source>
        <dbReference type="EMBL" id="KAG0516337.1"/>
    </source>
</evidence>
<organism evidence="1 2">
    <name type="scientific">Sorghum bicolor</name>
    <name type="common">Sorghum</name>
    <name type="synonym">Sorghum vulgare</name>
    <dbReference type="NCBI Taxonomy" id="4558"/>
    <lineage>
        <taxon>Eukaryota</taxon>
        <taxon>Viridiplantae</taxon>
        <taxon>Streptophyta</taxon>
        <taxon>Embryophyta</taxon>
        <taxon>Tracheophyta</taxon>
        <taxon>Spermatophyta</taxon>
        <taxon>Magnoliopsida</taxon>
        <taxon>Liliopsida</taxon>
        <taxon>Poales</taxon>
        <taxon>Poaceae</taxon>
        <taxon>PACMAD clade</taxon>
        <taxon>Panicoideae</taxon>
        <taxon>Andropogonodae</taxon>
        <taxon>Andropogoneae</taxon>
        <taxon>Sorghinae</taxon>
        <taxon>Sorghum</taxon>
    </lineage>
</organism>
<dbReference type="EMBL" id="CM027689">
    <property type="protein sequence ID" value="KAG0516337.1"/>
    <property type="molecule type" value="Genomic_DNA"/>
</dbReference>
<protein>
    <submittedName>
        <fullName evidence="1">Uncharacterized protein</fullName>
    </submittedName>
</protein>
<sequence length="91" mass="9513">MQDCSAAAAACASTAADGDRLVALAGPPPRSQQVRRGATLHGRHLTPARLIVSTARYIYLCYGELHSPPPRSAVRSSALCACQVHSDDLVG</sequence>
<reference evidence="1" key="2">
    <citation type="submission" date="2020-10" db="EMBL/GenBank/DDBJ databases">
        <authorList>
            <person name="Cooper E.A."/>
            <person name="Brenton Z.W."/>
            <person name="Flinn B.S."/>
            <person name="Jenkins J."/>
            <person name="Shu S."/>
            <person name="Flowers D."/>
            <person name="Luo F."/>
            <person name="Wang Y."/>
            <person name="Xia P."/>
            <person name="Barry K."/>
            <person name="Daum C."/>
            <person name="Lipzen A."/>
            <person name="Yoshinaga Y."/>
            <person name="Schmutz J."/>
            <person name="Saski C."/>
            <person name="Vermerris W."/>
            <person name="Kresovich S."/>
        </authorList>
    </citation>
    <scope>NUCLEOTIDE SEQUENCE</scope>
</reference>